<sequence>MHSTPNTQTERGIKPHEIHPRVGVIRYAEDGDEDVQIINVQTGVGKKIPLSPREIVRSIRLDTFVISF</sequence>
<proteinExistence type="predicted"/>
<name>A0ACC2SGS6_9FUNG</name>
<organism evidence="1 2">
    <name type="scientific">Entomophthora muscae</name>
    <dbReference type="NCBI Taxonomy" id="34485"/>
    <lineage>
        <taxon>Eukaryota</taxon>
        <taxon>Fungi</taxon>
        <taxon>Fungi incertae sedis</taxon>
        <taxon>Zoopagomycota</taxon>
        <taxon>Entomophthoromycotina</taxon>
        <taxon>Entomophthoromycetes</taxon>
        <taxon>Entomophthorales</taxon>
        <taxon>Entomophthoraceae</taxon>
        <taxon>Entomophthora</taxon>
    </lineage>
</organism>
<reference evidence="1" key="1">
    <citation type="submission" date="2022-04" db="EMBL/GenBank/DDBJ databases">
        <title>Genome of the entomopathogenic fungus Entomophthora muscae.</title>
        <authorList>
            <person name="Elya C."/>
            <person name="Lovett B.R."/>
            <person name="Lee E."/>
            <person name="Macias A.M."/>
            <person name="Hajek A.E."/>
            <person name="De Bivort B.L."/>
            <person name="Kasson M.T."/>
            <person name="De Fine Licht H.H."/>
            <person name="Stajich J.E."/>
        </authorList>
    </citation>
    <scope>NUCLEOTIDE SEQUENCE</scope>
    <source>
        <strain evidence="1">Berkeley</strain>
    </source>
</reference>
<evidence type="ECO:0000313" key="2">
    <source>
        <dbReference type="Proteomes" id="UP001165960"/>
    </source>
</evidence>
<keyword evidence="2" id="KW-1185">Reference proteome</keyword>
<accession>A0ACC2SGS6</accession>
<evidence type="ECO:0000313" key="1">
    <source>
        <dbReference type="EMBL" id="KAJ9061367.1"/>
    </source>
</evidence>
<comment type="caution">
    <text evidence="1">The sequence shown here is derived from an EMBL/GenBank/DDBJ whole genome shotgun (WGS) entry which is preliminary data.</text>
</comment>
<gene>
    <name evidence="1" type="ORF">DSO57_1021412</name>
</gene>
<protein>
    <submittedName>
        <fullName evidence="1">Uncharacterized protein</fullName>
    </submittedName>
</protein>
<dbReference type="EMBL" id="QTSX02005074">
    <property type="protein sequence ID" value="KAJ9061367.1"/>
    <property type="molecule type" value="Genomic_DNA"/>
</dbReference>
<dbReference type="Proteomes" id="UP001165960">
    <property type="component" value="Unassembled WGS sequence"/>
</dbReference>